<proteinExistence type="inferred from homology"/>
<evidence type="ECO:0000256" key="3">
    <source>
        <dbReference type="ARBA" id="ARBA00022603"/>
    </source>
</evidence>
<evidence type="ECO:0000256" key="7">
    <source>
        <dbReference type="SAM" id="MobiDB-lite"/>
    </source>
</evidence>
<evidence type="ECO:0000259" key="9">
    <source>
        <dbReference type="Pfam" id="PF23016"/>
    </source>
</evidence>
<keyword evidence="1 6" id="KW-0963">Cytoplasm</keyword>
<dbReference type="InterPro" id="IPR053910">
    <property type="entry name" value="RsmI_HTH"/>
</dbReference>
<dbReference type="FunFam" id="3.30.950.10:FF:000002">
    <property type="entry name" value="Ribosomal RNA small subunit methyltransferase I"/>
    <property type="match status" value="1"/>
</dbReference>
<evidence type="ECO:0000256" key="4">
    <source>
        <dbReference type="ARBA" id="ARBA00022679"/>
    </source>
</evidence>
<dbReference type="AlphaFoldDB" id="A0A921MM12"/>
<comment type="function">
    <text evidence="6">Catalyzes the 2'-O-methylation of the ribose of cytidine 1402 (C1402) in 16S rRNA.</text>
</comment>
<dbReference type="Pfam" id="PF23016">
    <property type="entry name" value="RsmI_C"/>
    <property type="match status" value="1"/>
</dbReference>
<feature type="domain" description="Tetrapyrrole methylase" evidence="8">
    <location>
        <begin position="5"/>
        <end position="204"/>
    </location>
</feature>
<dbReference type="Gene3D" id="3.30.950.10">
    <property type="entry name" value="Methyltransferase, Cobalt-precorrin-4 Transmethylase, Domain 2"/>
    <property type="match status" value="1"/>
</dbReference>
<dbReference type="CDD" id="cd11648">
    <property type="entry name" value="RsmI"/>
    <property type="match status" value="1"/>
</dbReference>
<reference evidence="10" key="1">
    <citation type="journal article" date="2021" name="PeerJ">
        <title>Extensive microbial diversity within the chicken gut microbiome revealed by metagenomics and culture.</title>
        <authorList>
            <person name="Gilroy R."/>
            <person name="Ravi A."/>
            <person name="Getino M."/>
            <person name="Pursley I."/>
            <person name="Horton D.L."/>
            <person name="Alikhan N.F."/>
            <person name="Baker D."/>
            <person name="Gharbi K."/>
            <person name="Hall N."/>
            <person name="Watson M."/>
            <person name="Adriaenssens E.M."/>
            <person name="Foster-Nyarko E."/>
            <person name="Jarju S."/>
            <person name="Secka A."/>
            <person name="Antonio M."/>
            <person name="Oren A."/>
            <person name="Chaudhuri R.R."/>
            <person name="La Ragione R."/>
            <person name="Hildebrand F."/>
            <person name="Pallen M.J."/>
        </authorList>
    </citation>
    <scope>NUCLEOTIDE SEQUENCE</scope>
    <source>
        <strain evidence="10">CHK179-5677</strain>
    </source>
</reference>
<dbReference type="PANTHER" id="PTHR46111:SF1">
    <property type="entry name" value="RIBOSOMAL RNA SMALL SUBUNIT METHYLTRANSFERASE I"/>
    <property type="match status" value="1"/>
</dbReference>
<reference evidence="10" key="2">
    <citation type="submission" date="2021-09" db="EMBL/GenBank/DDBJ databases">
        <authorList>
            <person name="Gilroy R."/>
        </authorList>
    </citation>
    <scope>NUCLEOTIDE SEQUENCE</scope>
    <source>
        <strain evidence="10">CHK179-5677</strain>
    </source>
</reference>
<comment type="similarity">
    <text evidence="6">Belongs to the methyltransferase superfamily. RsmI family.</text>
</comment>
<dbReference type="InterPro" id="IPR008189">
    <property type="entry name" value="rRNA_ssu_MeTfrase_I"/>
</dbReference>
<dbReference type="Gene3D" id="3.40.1010.10">
    <property type="entry name" value="Cobalt-precorrin-4 Transmethylase, Domain 1"/>
    <property type="match status" value="1"/>
</dbReference>
<sequence length="280" mass="30438">MAGILYLVPTPIGNLGDMSQRMIDTLAEADFIAAEDTRVSLKLLNHLGLKKPMVSYYRHNTETGGQNVLSRLLAGESCALVTDAGTPAISDPGEELVKLCADNGVEVVAIPGPCALVTALSVSGLPTGRFTFEGFLPMNKKNRKAHLRSLTGEQRTMIFYEAPHKLSATLADLRDTFGGDRRISLCRELTKLHEEVRRTTLDEAAAWYQANSPKGEFVLVVEGAQPAEAESVSPEDGLALVERYRAEGLSLRDAARRAAEETGLPRKELYDRALGKNGKE</sequence>
<dbReference type="InterPro" id="IPR014776">
    <property type="entry name" value="4pyrrole_Mease_sub2"/>
</dbReference>
<keyword evidence="4 6" id="KW-0808">Transferase</keyword>
<gene>
    <name evidence="6 10" type="primary">rsmI</name>
    <name evidence="10" type="ORF">K8V01_08415</name>
</gene>
<dbReference type="GO" id="GO:0070677">
    <property type="term" value="F:rRNA (cytosine-2'-O-)-methyltransferase activity"/>
    <property type="evidence" value="ECO:0007669"/>
    <property type="project" value="UniProtKB-UniRule"/>
</dbReference>
<dbReference type="InterPro" id="IPR014777">
    <property type="entry name" value="4pyrrole_Mease_sub1"/>
</dbReference>
<dbReference type="FunFam" id="3.40.1010.10:FF:000007">
    <property type="entry name" value="Ribosomal RNA small subunit methyltransferase I"/>
    <property type="match status" value="1"/>
</dbReference>
<dbReference type="Pfam" id="PF00590">
    <property type="entry name" value="TP_methylase"/>
    <property type="match status" value="1"/>
</dbReference>
<dbReference type="EMBL" id="DYUC01000083">
    <property type="protein sequence ID" value="HJG87028.1"/>
    <property type="molecule type" value="Genomic_DNA"/>
</dbReference>
<dbReference type="RefSeq" id="WP_295369085.1">
    <property type="nucleotide sequence ID" value="NZ_DYUC01000083.1"/>
</dbReference>
<protein>
    <recommendedName>
        <fullName evidence="6">Ribosomal RNA small subunit methyltransferase I</fullName>
        <ecNumber evidence="6">2.1.1.198</ecNumber>
    </recommendedName>
    <alternativeName>
        <fullName evidence="6">16S rRNA 2'-O-ribose C1402 methyltransferase</fullName>
    </alternativeName>
    <alternativeName>
        <fullName evidence="6">rRNA (cytidine-2'-O-)-methyltransferase RsmI</fullName>
    </alternativeName>
</protein>
<dbReference type="InterPro" id="IPR000878">
    <property type="entry name" value="4pyrrol_Mease"/>
</dbReference>
<evidence type="ECO:0000313" key="10">
    <source>
        <dbReference type="EMBL" id="HJG87028.1"/>
    </source>
</evidence>
<dbReference type="HAMAP" id="MF_01877">
    <property type="entry name" value="16SrRNA_methyltr_I"/>
    <property type="match status" value="1"/>
</dbReference>
<dbReference type="PIRSF" id="PIRSF005917">
    <property type="entry name" value="MTase_YraL"/>
    <property type="match status" value="1"/>
</dbReference>
<dbReference type="PANTHER" id="PTHR46111">
    <property type="entry name" value="RIBOSOMAL RNA SMALL SUBUNIT METHYLTRANSFERASE I"/>
    <property type="match status" value="1"/>
</dbReference>
<evidence type="ECO:0000313" key="11">
    <source>
        <dbReference type="Proteomes" id="UP000760668"/>
    </source>
</evidence>
<comment type="catalytic activity">
    <reaction evidence="6">
        <text>cytidine(1402) in 16S rRNA + S-adenosyl-L-methionine = 2'-O-methylcytidine(1402) in 16S rRNA + S-adenosyl-L-homocysteine + H(+)</text>
        <dbReference type="Rhea" id="RHEA:42924"/>
        <dbReference type="Rhea" id="RHEA-COMP:10285"/>
        <dbReference type="Rhea" id="RHEA-COMP:10286"/>
        <dbReference type="ChEBI" id="CHEBI:15378"/>
        <dbReference type="ChEBI" id="CHEBI:57856"/>
        <dbReference type="ChEBI" id="CHEBI:59789"/>
        <dbReference type="ChEBI" id="CHEBI:74495"/>
        <dbReference type="ChEBI" id="CHEBI:82748"/>
        <dbReference type="EC" id="2.1.1.198"/>
    </reaction>
</comment>
<evidence type="ECO:0000259" key="8">
    <source>
        <dbReference type="Pfam" id="PF00590"/>
    </source>
</evidence>
<feature type="domain" description="RsmI HTH" evidence="9">
    <location>
        <begin position="233"/>
        <end position="274"/>
    </location>
</feature>
<keyword evidence="3 6" id="KW-0489">Methyltransferase</keyword>
<name>A0A921MM12_9FIRM</name>
<keyword evidence="5 6" id="KW-0949">S-adenosyl-L-methionine</keyword>
<evidence type="ECO:0000256" key="6">
    <source>
        <dbReference type="HAMAP-Rule" id="MF_01877"/>
    </source>
</evidence>
<evidence type="ECO:0000256" key="2">
    <source>
        <dbReference type="ARBA" id="ARBA00022552"/>
    </source>
</evidence>
<dbReference type="GO" id="GO:0005737">
    <property type="term" value="C:cytoplasm"/>
    <property type="evidence" value="ECO:0007669"/>
    <property type="project" value="UniProtKB-SubCell"/>
</dbReference>
<feature type="region of interest" description="Disordered" evidence="7">
    <location>
        <begin position="255"/>
        <end position="280"/>
    </location>
</feature>
<organism evidence="10 11">
    <name type="scientific">Pseudoflavonifractor capillosus</name>
    <dbReference type="NCBI Taxonomy" id="106588"/>
    <lineage>
        <taxon>Bacteria</taxon>
        <taxon>Bacillati</taxon>
        <taxon>Bacillota</taxon>
        <taxon>Clostridia</taxon>
        <taxon>Eubacteriales</taxon>
        <taxon>Oscillospiraceae</taxon>
        <taxon>Pseudoflavonifractor</taxon>
    </lineage>
</organism>
<dbReference type="Proteomes" id="UP000760668">
    <property type="component" value="Unassembled WGS sequence"/>
</dbReference>
<dbReference type="NCBIfam" id="TIGR00096">
    <property type="entry name" value="16S rRNA (cytidine(1402)-2'-O)-methyltransferase"/>
    <property type="match status" value="1"/>
</dbReference>
<evidence type="ECO:0000256" key="5">
    <source>
        <dbReference type="ARBA" id="ARBA00022691"/>
    </source>
</evidence>
<keyword evidence="2 6" id="KW-0698">rRNA processing</keyword>
<evidence type="ECO:0000256" key="1">
    <source>
        <dbReference type="ARBA" id="ARBA00022490"/>
    </source>
</evidence>
<comment type="subcellular location">
    <subcellularLocation>
        <location evidence="6">Cytoplasm</location>
    </subcellularLocation>
</comment>
<dbReference type="EC" id="2.1.1.198" evidence="6"/>
<accession>A0A921MM12</accession>
<dbReference type="InterPro" id="IPR035996">
    <property type="entry name" value="4pyrrol_Methylase_sf"/>
</dbReference>
<comment type="caution">
    <text evidence="10">The sequence shown here is derived from an EMBL/GenBank/DDBJ whole genome shotgun (WGS) entry which is preliminary data.</text>
</comment>
<dbReference type="SUPFAM" id="SSF53790">
    <property type="entry name" value="Tetrapyrrole methylase"/>
    <property type="match status" value="1"/>
</dbReference>